<evidence type="ECO:0000313" key="7">
    <source>
        <dbReference type="Proteomes" id="UP001446205"/>
    </source>
</evidence>
<evidence type="ECO:0000256" key="1">
    <source>
        <dbReference type="ARBA" id="ARBA00006739"/>
    </source>
</evidence>
<gene>
    <name evidence="6" type="ORF">WOB96_04245</name>
</gene>
<dbReference type="InterPro" id="IPR001173">
    <property type="entry name" value="Glyco_trans_2-like"/>
</dbReference>
<keyword evidence="7" id="KW-1185">Reference proteome</keyword>
<dbReference type="Pfam" id="PF00535">
    <property type="entry name" value="Glycos_transf_2"/>
    <property type="match status" value="1"/>
</dbReference>
<keyword evidence="3 6" id="KW-0808">Transferase</keyword>
<comment type="caution">
    <text evidence="6">The sequence shown here is derived from an EMBL/GenBank/DDBJ whole genome shotgun (WGS) entry which is preliminary data.</text>
</comment>
<dbReference type="Proteomes" id="UP001446205">
    <property type="component" value="Unassembled WGS sequence"/>
</dbReference>
<dbReference type="PANTHER" id="PTHR43179">
    <property type="entry name" value="RHAMNOSYLTRANSFERASE WBBL"/>
    <property type="match status" value="1"/>
</dbReference>
<dbReference type="SUPFAM" id="SSF53448">
    <property type="entry name" value="Nucleotide-diphospho-sugar transferases"/>
    <property type="match status" value="1"/>
</dbReference>
<comment type="similarity">
    <text evidence="1">Belongs to the glycosyltransferase 2 family.</text>
</comment>
<dbReference type="Pfam" id="PF13632">
    <property type="entry name" value="Glyco_trans_2_3"/>
    <property type="match status" value="1"/>
</dbReference>
<evidence type="ECO:0000259" key="4">
    <source>
        <dbReference type="Pfam" id="PF00535"/>
    </source>
</evidence>
<dbReference type="RefSeq" id="WP_341370036.1">
    <property type="nucleotide sequence ID" value="NZ_JBBPCO010000003.1"/>
</dbReference>
<dbReference type="Gene3D" id="3.90.550.10">
    <property type="entry name" value="Spore Coat Polysaccharide Biosynthesis Protein SpsA, Chain A"/>
    <property type="match status" value="1"/>
</dbReference>
<name>A0ABU9D5Z5_9PROT</name>
<sequence>MEPLVCVILVNWKGWRDTLNCLESVFSNAYSKYQVIVCDNGSDDGSIEHIKAWAEGRLSAESGSACPKPIPYALYDIKDLEKGSLSCADSVSLAVIKIGKNLGFGAGSNVGIRYAKMREECDFIWCLNNDTVISADALVEMMKKMQGDSRLGAVGSVLHYMDRPQEVQAWGGGWVSLFAGRCGHHIAPTAPNKVHYITAASVLIRREALNQVGGFDERYFMYWEDTDLAFRLMQKGWKLGVAEKSKVFHKESASLGKKSVALEEYFNFSSVLFFKTHAKMPVLPISIATAGRILKRIILGDLARASAVWRGARKGVLHLAKPKTRSIEKR</sequence>
<dbReference type="CDD" id="cd04186">
    <property type="entry name" value="GT_2_like_c"/>
    <property type="match status" value="1"/>
</dbReference>
<dbReference type="PANTHER" id="PTHR43179:SF12">
    <property type="entry name" value="GALACTOFURANOSYLTRANSFERASE GLFT2"/>
    <property type="match status" value="1"/>
</dbReference>
<evidence type="ECO:0000313" key="6">
    <source>
        <dbReference type="EMBL" id="MEK8088969.1"/>
    </source>
</evidence>
<dbReference type="InterPro" id="IPR029044">
    <property type="entry name" value="Nucleotide-diphossugar_trans"/>
</dbReference>
<organism evidence="6 7">
    <name type="scientific">Thermithiobacillus plumbiphilus</name>
    <dbReference type="NCBI Taxonomy" id="1729899"/>
    <lineage>
        <taxon>Bacteria</taxon>
        <taxon>Pseudomonadati</taxon>
        <taxon>Pseudomonadota</taxon>
        <taxon>Acidithiobacillia</taxon>
        <taxon>Acidithiobacillales</taxon>
        <taxon>Thermithiobacillaceae</taxon>
        <taxon>Thermithiobacillus</taxon>
    </lineage>
</organism>
<feature type="domain" description="Glycosyltransferase 2-like" evidence="5">
    <location>
        <begin position="124"/>
        <end position="252"/>
    </location>
</feature>
<keyword evidence="2 6" id="KW-0328">Glycosyltransferase</keyword>
<dbReference type="EMBL" id="JBBPCO010000003">
    <property type="protein sequence ID" value="MEK8088969.1"/>
    <property type="molecule type" value="Genomic_DNA"/>
</dbReference>
<proteinExistence type="inferred from homology"/>
<feature type="domain" description="Glycosyltransferase 2-like" evidence="4">
    <location>
        <begin position="7"/>
        <end position="55"/>
    </location>
</feature>
<evidence type="ECO:0000256" key="2">
    <source>
        <dbReference type="ARBA" id="ARBA00022676"/>
    </source>
</evidence>
<evidence type="ECO:0000256" key="3">
    <source>
        <dbReference type="ARBA" id="ARBA00022679"/>
    </source>
</evidence>
<accession>A0ABU9D5Z5</accession>
<reference evidence="6 7" key="1">
    <citation type="submission" date="2024-04" db="EMBL/GenBank/DDBJ databases">
        <authorList>
            <person name="Abashina T."/>
            <person name="Shaikin A."/>
        </authorList>
    </citation>
    <scope>NUCLEOTIDE SEQUENCE [LARGE SCALE GENOMIC DNA]</scope>
    <source>
        <strain evidence="6 7">AAFK</strain>
    </source>
</reference>
<dbReference type="GO" id="GO:0016757">
    <property type="term" value="F:glycosyltransferase activity"/>
    <property type="evidence" value="ECO:0007669"/>
    <property type="project" value="UniProtKB-KW"/>
</dbReference>
<dbReference type="EC" id="2.4.-.-" evidence="6"/>
<evidence type="ECO:0000259" key="5">
    <source>
        <dbReference type="Pfam" id="PF13632"/>
    </source>
</evidence>
<protein>
    <submittedName>
        <fullName evidence="6">Glycosyltransferase family 2 protein</fullName>
        <ecNumber evidence="6">2.4.-.-</ecNumber>
    </submittedName>
</protein>